<dbReference type="Proteomes" id="UP000662637">
    <property type="component" value="Unassembled WGS sequence"/>
</dbReference>
<reference evidence="3 4" key="1">
    <citation type="submission" date="2019-04" db="EMBL/GenBank/DDBJ databases">
        <authorList>
            <person name="Alioto T."/>
            <person name="Alioto T."/>
        </authorList>
    </citation>
    <scope>NUCLEOTIDE SEQUENCE [LARGE SCALE GENOMIC DNA]</scope>
</reference>
<feature type="compositionally biased region" description="Polar residues" evidence="1">
    <location>
        <begin position="1"/>
        <end position="16"/>
    </location>
</feature>
<gene>
    <name evidence="2" type="ORF">GHT09_012045</name>
    <name evidence="3" type="ORF">MONAX_5E012493</name>
</gene>
<evidence type="ECO:0000313" key="2">
    <source>
        <dbReference type="EMBL" id="KAF7462598.1"/>
    </source>
</evidence>
<reference evidence="2" key="2">
    <citation type="submission" date="2020-08" db="EMBL/GenBank/DDBJ databases">
        <authorList>
            <person name="Shumante A."/>
            <person name="Zimin A.V."/>
            <person name="Puiu D."/>
            <person name="Salzberg S.L."/>
        </authorList>
    </citation>
    <scope>NUCLEOTIDE SEQUENCE</scope>
    <source>
        <strain evidence="2">WC2-LM</strain>
        <tissue evidence="2">Liver</tissue>
    </source>
</reference>
<evidence type="ECO:0000313" key="4">
    <source>
        <dbReference type="Proteomes" id="UP000335636"/>
    </source>
</evidence>
<dbReference type="AlphaFoldDB" id="A0A5E4CMC1"/>
<sequence>MHTAQGSEWNMTSESAKTGGRPGSCVLRREKPPNLALCALGALGACKAKRCCVYDY</sequence>
<keyword evidence="4" id="KW-1185">Reference proteome</keyword>
<dbReference type="Proteomes" id="UP000335636">
    <property type="component" value="Unassembled WGS sequence"/>
</dbReference>
<proteinExistence type="predicted"/>
<accession>A0A5E4CMC1</accession>
<organism evidence="3 4">
    <name type="scientific">Marmota monax</name>
    <name type="common">Woodchuck</name>
    <dbReference type="NCBI Taxonomy" id="9995"/>
    <lineage>
        <taxon>Eukaryota</taxon>
        <taxon>Metazoa</taxon>
        <taxon>Chordata</taxon>
        <taxon>Craniata</taxon>
        <taxon>Vertebrata</taxon>
        <taxon>Euteleostomi</taxon>
        <taxon>Mammalia</taxon>
        <taxon>Eutheria</taxon>
        <taxon>Euarchontoglires</taxon>
        <taxon>Glires</taxon>
        <taxon>Rodentia</taxon>
        <taxon>Sciuromorpha</taxon>
        <taxon>Sciuridae</taxon>
        <taxon>Xerinae</taxon>
        <taxon>Marmotini</taxon>
        <taxon>Marmota</taxon>
    </lineage>
</organism>
<dbReference type="EMBL" id="CABDUW010001497">
    <property type="protein sequence ID" value="VTJ82101.1"/>
    <property type="molecule type" value="Genomic_DNA"/>
</dbReference>
<dbReference type="EMBL" id="WJEC01008358">
    <property type="protein sequence ID" value="KAF7462598.1"/>
    <property type="molecule type" value="Genomic_DNA"/>
</dbReference>
<protein>
    <submittedName>
        <fullName evidence="3">Uncharacterized protein</fullName>
    </submittedName>
</protein>
<evidence type="ECO:0000313" key="3">
    <source>
        <dbReference type="EMBL" id="VTJ82101.1"/>
    </source>
</evidence>
<name>A0A5E4CMC1_MARMO</name>
<feature type="region of interest" description="Disordered" evidence="1">
    <location>
        <begin position="1"/>
        <end position="24"/>
    </location>
</feature>
<evidence type="ECO:0000256" key="1">
    <source>
        <dbReference type="SAM" id="MobiDB-lite"/>
    </source>
</evidence>